<dbReference type="Gene3D" id="2.60.120.290">
    <property type="entry name" value="Spermadhesin, CUB domain"/>
    <property type="match status" value="1"/>
</dbReference>
<dbReference type="PANTHER" id="PTHR33236:SF5">
    <property type="entry name" value="CUB DOMAIN-CONTAINING PROTEIN"/>
    <property type="match status" value="1"/>
</dbReference>
<organism evidence="4 5">
    <name type="scientific">Cherax quadricarinatus</name>
    <name type="common">Australian red claw crayfish</name>
    <dbReference type="NCBI Taxonomy" id="27406"/>
    <lineage>
        <taxon>Eukaryota</taxon>
        <taxon>Metazoa</taxon>
        <taxon>Ecdysozoa</taxon>
        <taxon>Arthropoda</taxon>
        <taxon>Crustacea</taxon>
        <taxon>Multicrustacea</taxon>
        <taxon>Malacostraca</taxon>
        <taxon>Eumalacostraca</taxon>
        <taxon>Eucarida</taxon>
        <taxon>Decapoda</taxon>
        <taxon>Pleocyemata</taxon>
        <taxon>Astacidea</taxon>
        <taxon>Parastacoidea</taxon>
        <taxon>Parastacidae</taxon>
        <taxon>Cherax</taxon>
    </lineage>
</organism>
<dbReference type="Pfam" id="PF26080">
    <property type="entry name" value="CUB_animal"/>
    <property type="match status" value="1"/>
</dbReference>
<dbReference type="SUPFAM" id="SSF49854">
    <property type="entry name" value="Spermadhesin, CUB domain"/>
    <property type="match status" value="1"/>
</dbReference>
<comment type="caution">
    <text evidence="4">The sequence shown here is derived from an EMBL/GenBank/DDBJ whole genome shotgun (WGS) entry which is preliminary data.</text>
</comment>
<proteinExistence type="predicted"/>
<accession>A0AAW0W2X0</accession>
<gene>
    <name evidence="4" type="ORF">OTU49_011902</name>
</gene>
<dbReference type="PANTHER" id="PTHR33236">
    <property type="entry name" value="INTRAFLAGELLAR TRANSPORT PROTEIN 122 FAMILY PROTEIN-RELATED"/>
    <property type="match status" value="1"/>
</dbReference>
<dbReference type="PROSITE" id="PS01180">
    <property type="entry name" value="CUB"/>
    <property type="match status" value="1"/>
</dbReference>
<evidence type="ECO:0000256" key="1">
    <source>
        <dbReference type="ARBA" id="ARBA00023157"/>
    </source>
</evidence>
<name>A0AAW0W2X0_CHEQU</name>
<dbReference type="EMBL" id="JARKIK010000091">
    <property type="protein sequence ID" value="KAK8723200.1"/>
    <property type="molecule type" value="Genomic_DNA"/>
</dbReference>
<sequence>SAPSGCLQYYTTTSGIVSSFNFNSSPTPSSGTGQIAGLDYGVCVKMADGYCGIIWETNSASGTNHTFSLTNNADAIDKDVLGSPAAATTGMDCNTDYVMIPGGTDDTGVSNDRYCGLGFPNSVTSTMKPFTLYVHQDSDEANDAGNRGFSLRYRQITNC</sequence>
<keyword evidence="1" id="KW-1015">Disulfide bond</keyword>
<comment type="caution">
    <text evidence="2">Lacks conserved residue(s) required for the propagation of feature annotation.</text>
</comment>
<evidence type="ECO:0000313" key="4">
    <source>
        <dbReference type="EMBL" id="KAK8723200.1"/>
    </source>
</evidence>
<evidence type="ECO:0000313" key="5">
    <source>
        <dbReference type="Proteomes" id="UP001445076"/>
    </source>
</evidence>
<reference evidence="4 5" key="1">
    <citation type="journal article" date="2024" name="BMC Genomics">
        <title>Genome assembly of redclaw crayfish (Cherax quadricarinatus) provides insights into its immune adaptation and hypoxia tolerance.</title>
        <authorList>
            <person name="Liu Z."/>
            <person name="Zheng J."/>
            <person name="Li H."/>
            <person name="Fang K."/>
            <person name="Wang S."/>
            <person name="He J."/>
            <person name="Zhou D."/>
            <person name="Weng S."/>
            <person name="Chi M."/>
            <person name="Gu Z."/>
            <person name="He J."/>
            <person name="Li F."/>
            <person name="Wang M."/>
        </authorList>
    </citation>
    <scope>NUCLEOTIDE SEQUENCE [LARGE SCALE GENOMIC DNA]</scope>
    <source>
        <strain evidence="4">ZL_2023a</strain>
    </source>
</reference>
<dbReference type="InterPro" id="IPR000859">
    <property type="entry name" value="CUB_dom"/>
</dbReference>
<dbReference type="AlphaFoldDB" id="A0AAW0W2X0"/>
<evidence type="ECO:0000256" key="2">
    <source>
        <dbReference type="PROSITE-ProRule" id="PRU00059"/>
    </source>
</evidence>
<dbReference type="InterPro" id="IPR058698">
    <property type="entry name" value="CUB_metazoa"/>
</dbReference>
<dbReference type="InterPro" id="IPR035914">
    <property type="entry name" value="Sperma_CUB_dom_sf"/>
</dbReference>
<keyword evidence="5" id="KW-1185">Reference proteome</keyword>
<feature type="non-terminal residue" evidence="4">
    <location>
        <position position="1"/>
    </location>
</feature>
<evidence type="ECO:0000259" key="3">
    <source>
        <dbReference type="PROSITE" id="PS01180"/>
    </source>
</evidence>
<feature type="domain" description="CUB" evidence="3">
    <location>
        <begin position="6"/>
        <end position="156"/>
    </location>
</feature>
<protein>
    <recommendedName>
        <fullName evidence="3">CUB domain-containing protein</fullName>
    </recommendedName>
</protein>
<dbReference type="Proteomes" id="UP001445076">
    <property type="component" value="Unassembled WGS sequence"/>
</dbReference>